<dbReference type="PANTHER" id="PTHR12302">
    <property type="entry name" value="EBNA2 BINDING PROTEIN P100"/>
    <property type="match status" value="1"/>
</dbReference>
<protein>
    <recommendedName>
        <fullName evidence="1">TNase-like domain-containing protein</fullName>
    </recommendedName>
</protein>
<reference evidence="2 3" key="1">
    <citation type="journal article" date="2015" name="Genome Announc.">
        <title>Genome Assemblies of Three Soil-Associated Devosia species: D. insulae, D. limi, and D. soli.</title>
        <authorList>
            <person name="Hassan Y.I."/>
            <person name="Lepp D."/>
            <person name="Zhou T."/>
        </authorList>
    </citation>
    <scope>NUCLEOTIDE SEQUENCE [LARGE SCALE GENOMIC DNA]</scope>
    <source>
        <strain evidence="2 3">DS-56</strain>
    </source>
</reference>
<dbReference type="SMART" id="SM00318">
    <property type="entry name" value="SNc"/>
    <property type="match status" value="1"/>
</dbReference>
<comment type="caution">
    <text evidence="2">The sequence shown here is derived from an EMBL/GenBank/DDBJ whole genome shotgun (WGS) entry which is preliminary data.</text>
</comment>
<dbReference type="EMBL" id="LAJE02000074">
    <property type="protein sequence ID" value="OEO32381.1"/>
    <property type="molecule type" value="Genomic_DNA"/>
</dbReference>
<feature type="domain" description="TNase-like" evidence="1">
    <location>
        <begin position="25"/>
        <end position="145"/>
    </location>
</feature>
<dbReference type="InterPro" id="IPR016071">
    <property type="entry name" value="Staphylococal_nuclease_OB-fold"/>
</dbReference>
<evidence type="ECO:0000259" key="1">
    <source>
        <dbReference type="PROSITE" id="PS50830"/>
    </source>
</evidence>
<dbReference type="AlphaFoldDB" id="A0A1E5XUW7"/>
<dbReference type="SUPFAM" id="SSF50199">
    <property type="entry name" value="Staphylococcal nuclease"/>
    <property type="match status" value="1"/>
</dbReference>
<dbReference type="Proteomes" id="UP000095463">
    <property type="component" value="Unassembled WGS sequence"/>
</dbReference>
<dbReference type="PROSITE" id="PS50830">
    <property type="entry name" value="TNASE_3"/>
    <property type="match status" value="1"/>
</dbReference>
<keyword evidence="3" id="KW-1185">Reference proteome</keyword>
<proteinExistence type="predicted"/>
<sequence length="184" mass="20067">MVILVGLGIIAYLWLPDAPFSLDGPPLTGSVERVSDGDTIDVAGQRIRLPGIDAPEWNQTCRTAAGGSWDCGKAAATRMRELTRNRTLSCRPEGHDRYGRLLAVCRDGKLDIAEALVADGLAVATDGYLGAESQARRAKRGVWQGQFEMPADWRRREAEGGVAEAGNPSRFERFVAWLWSLLPS</sequence>
<evidence type="ECO:0000313" key="2">
    <source>
        <dbReference type="EMBL" id="OEO32381.1"/>
    </source>
</evidence>
<name>A0A1E5XUW7_9HYPH</name>
<dbReference type="Gene3D" id="2.40.50.90">
    <property type="match status" value="1"/>
</dbReference>
<accession>A0A1E5XUW7</accession>
<dbReference type="InterPro" id="IPR035437">
    <property type="entry name" value="SNase_OB-fold_sf"/>
</dbReference>
<dbReference type="PANTHER" id="PTHR12302:SF26">
    <property type="entry name" value="BLR1266 PROTEIN"/>
    <property type="match status" value="1"/>
</dbReference>
<organism evidence="2 3">
    <name type="scientific">Devosia insulae DS-56</name>
    <dbReference type="NCBI Taxonomy" id="1116389"/>
    <lineage>
        <taxon>Bacteria</taxon>
        <taxon>Pseudomonadati</taxon>
        <taxon>Pseudomonadota</taxon>
        <taxon>Alphaproteobacteria</taxon>
        <taxon>Hyphomicrobiales</taxon>
        <taxon>Devosiaceae</taxon>
        <taxon>Devosia</taxon>
    </lineage>
</organism>
<dbReference type="Pfam" id="PF00565">
    <property type="entry name" value="SNase"/>
    <property type="match status" value="1"/>
</dbReference>
<evidence type="ECO:0000313" key="3">
    <source>
        <dbReference type="Proteomes" id="UP000095463"/>
    </source>
</evidence>
<gene>
    <name evidence="2" type="ORF">VW23_012095</name>
</gene>